<reference evidence="3" key="1">
    <citation type="submission" date="2018-11" db="EMBL/GenBank/DDBJ databases">
        <authorList>
            <person name="Grassa J C."/>
        </authorList>
    </citation>
    <scope>NUCLEOTIDE SEQUENCE [LARGE SCALE GENOMIC DNA]</scope>
</reference>
<sequence>MPHPRDRSYFSPVLSPPVLIILLPIITFVFLFFAIPPVVTFTSHIFRPFTVKKSWDSLNIFLVLFAILCGIFARKNDDDSSGVTATTTENDVVLTPPTPNVSDHVRNARIGPPISVSESVSQEWFGFSDRNDTKNSINNMYGDQINRTPPGSATLRLRRSSSSYPDLRQESVWDDNRDDQKFQFRFFDDFDIKKYRQTVSFDHRHRSRQRSKVEEDEIKEVPVDTFVVRPSTPPKSPAPPPPPPPPAAPKNHLKSRRTYRSVERREKVEKRDENGDADIEFTKTRSPPPTPPPPPPRPSPSPARIQLNQKKLERKKSNVKREITMAITSLYNQRKRKKKLRIANNNYDFATQSSPTEQLQSHHTKVPPPSPPPPPPPPPPPYSVFHNLFRKGIKSKRIHSVPPPPPPPPRPILSSLASSSRSYRTKNRSVAPPAPPPPPQSEHSRRRTSGRPPLPAKSSSYYDDNMNSGCQSPLIPMPPPPPPPFKMPEFKYLVSGDYVKIRSAQSSRCGSPEPMDDADSSSTKEESESVNMINGGDGFGSVFCPSPDVDIKADTFIARLYDGWRLEKINSIKGKRKL</sequence>
<feature type="region of interest" description="Disordered" evidence="1">
    <location>
        <begin position="141"/>
        <end position="167"/>
    </location>
</feature>
<feature type="compositionally biased region" description="Pro residues" evidence="1">
    <location>
        <begin position="401"/>
        <end position="411"/>
    </location>
</feature>
<accession>A0A803QTA0</accession>
<dbReference type="EMBL" id="UZAU01000180">
    <property type="status" value="NOT_ANNOTATED_CDS"/>
    <property type="molecule type" value="Genomic_DNA"/>
</dbReference>
<evidence type="ECO:0000256" key="2">
    <source>
        <dbReference type="SAM" id="Phobius"/>
    </source>
</evidence>
<dbReference type="OrthoDB" id="1929225at2759"/>
<dbReference type="EnsemblPlants" id="novel_model_1127_5bd9a17a">
    <property type="protein sequence ID" value="cds.novel_model_1127_5bd9a17a"/>
    <property type="gene ID" value="novel_gene_631_5bd9a17a"/>
</dbReference>
<feature type="compositionally biased region" description="Polar residues" evidence="1">
    <location>
        <begin position="457"/>
        <end position="471"/>
    </location>
</feature>
<evidence type="ECO:0000313" key="4">
    <source>
        <dbReference type="Proteomes" id="UP000596661"/>
    </source>
</evidence>
<keyword evidence="2" id="KW-0472">Membrane</keyword>
<feature type="compositionally biased region" description="Polar residues" evidence="1">
    <location>
        <begin position="141"/>
        <end position="151"/>
    </location>
</feature>
<feature type="transmembrane region" description="Helical" evidence="2">
    <location>
        <begin position="20"/>
        <end position="42"/>
    </location>
</feature>
<dbReference type="PANTHER" id="PTHR33098">
    <property type="entry name" value="COTTON FIBER (DUF761)"/>
    <property type="match status" value="1"/>
</dbReference>
<gene>
    <name evidence="3" type="primary">LOC115706878</name>
</gene>
<feature type="compositionally biased region" description="Polar residues" evidence="1">
    <location>
        <begin position="343"/>
        <end position="361"/>
    </location>
</feature>
<name>A0A803QTA0_CANSA</name>
<feature type="region of interest" description="Disordered" evidence="1">
    <location>
        <begin position="77"/>
        <end position="98"/>
    </location>
</feature>
<feature type="compositionally biased region" description="Basic residues" evidence="1">
    <location>
        <begin position="388"/>
        <end position="399"/>
    </location>
</feature>
<dbReference type="PANTHER" id="PTHR33098:SF71">
    <property type="entry name" value="HYDROXYPROLINE-RICH GLYCOPROTEIN FAMILY PROTEIN"/>
    <property type="match status" value="1"/>
</dbReference>
<evidence type="ECO:0000313" key="3">
    <source>
        <dbReference type="EnsemblPlants" id="cds.novel_model_1127_5bd9a17a"/>
    </source>
</evidence>
<feature type="region of interest" description="Disordered" evidence="1">
    <location>
        <begin position="202"/>
        <end position="483"/>
    </location>
</feature>
<keyword evidence="2" id="KW-0812">Transmembrane</keyword>
<feature type="compositionally biased region" description="Pro residues" evidence="1">
    <location>
        <begin position="286"/>
        <end position="301"/>
    </location>
</feature>
<protein>
    <recommendedName>
        <fullName evidence="5">Hydroxyproline-rich glycoprotein</fullName>
    </recommendedName>
</protein>
<dbReference type="Proteomes" id="UP000596661">
    <property type="component" value="Chromosome 2"/>
</dbReference>
<dbReference type="OMA" id="CGIFARK"/>
<evidence type="ECO:0008006" key="5">
    <source>
        <dbReference type="Google" id="ProtNLM"/>
    </source>
</evidence>
<keyword evidence="2" id="KW-1133">Transmembrane helix</keyword>
<feature type="region of interest" description="Disordered" evidence="1">
    <location>
        <begin position="503"/>
        <end position="532"/>
    </location>
</feature>
<dbReference type="Gramene" id="novel_model_1127_5bd9a17a">
    <property type="protein sequence ID" value="cds.novel_model_1127_5bd9a17a"/>
    <property type="gene ID" value="novel_gene_631_5bd9a17a"/>
</dbReference>
<feature type="compositionally biased region" description="Pro residues" evidence="1">
    <location>
        <begin position="366"/>
        <end position="382"/>
    </location>
</feature>
<keyword evidence="4" id="KW-1185">Reference proteome</keyword>
<proteinExistence type="predicted"/>
<feature type="compositionally biased region" description="Low complexity" evidence="1">
    <location>
        <begin position="412"/>
        <end position="422"/>
    </location>
</feature>
<feature type="transmembrane region" description="Helical" evidence="2">
    <location>
        <begin position="54"/>
        <end position="73"/>
    </location>
</feature>
<organism evidence="3 4">
    <name type="scientific">Cannabis sativa</name>
    <name type="common">Hemp</name>
    <name type="synonym">Marijuana</name>
    <dbReference type="NCBI Taxonomy" id="3483"/>
    <lineage>
        <taxon>Eukaryota</taxon>
        <taxon>Viridiplantae</taxon>
        <taxon>Streptophyta</taxon>
        <taxon>Embryophyta</taxon>
        <taxon>Tracheophyta</taxon>
        <taxon>Spermatophyta</taxon>
        <taxon>Magnoliopsida</taxon>
        <taxon>eudicotyledons</taxon>
        <taxon>Gunneridae</taxon>
        <taxon>Pentapetalae</taxon>
        <taxon>rosids</taxon>
        <taxon>fabids</taxon>
        <taxon>Rosales</taxon>
        <taxon>Cannabaceae</taxon>
        <taxon>Cannabis</taxon>
    </lineage>
</organism>
<feature type="compositionally biased region" description="Pro residues" evidence="1">
    <location>
        <begin position="231"/>
        <end position="248"/>
    </location>
</feature>
<feature type="compositionally biased region" description="Polar residues" evidence="1">
    <location>
        <begin position="81"/>
        <end position="90"/>
    </location>
</feature>
<reference evidence="3" key="2">
    <citation type="submission" date="2021-03" db="UniProtKB">
        <authorList>
            <consortium name="EnsemblPlants"/>
        </authorList>
    </citation>
    <scope>IDENTIFICATION</scope>
</reference>
<evidence type="ECO:0000256" key="1">
    <source>
        <dbReference type="SAM" id="MobiDB-lite"/>
    </source>
</evidence>
<dbReference type="AlphaFoldDB" id="A0A803QTA0"/>
<feature type="compositionally biased region" description="Basic and acidic residues" evidence="1">
    <location>
        <begin position="260"/>
        <end position="274"/>
    </location>
</feature>